<evidence type="ECO:0000313" key="1">
    <source>
        <dbReference type="EMBL" id="EME29034.1"/>
    </source>
</evidence>
<evidence type="ECO:0008006" key="3">
    <source>
        <dbReference type="Google" id="ProtNLM"/>
    </source>
</evidence>
<reference evidence="2" key="1">
    <citation type="journal article" date="2013" name="Science">
        <title>Gene transfer from bacteria and archaea facilitated evolution of an extremophilic eukaryote.</title>
        <authorList>
            <person name="Schonknecht G."/>
            <person name="Chen W.H."/>
            <person name="Ternes C.M."/>
            <person name="Barbier G.G."/>
            <person name="Shrestha R.P."/>
            <person name="Stanke M."/>
            <person name="Brautigam A."/>
            <person name="Baker B.J."/>
            <person name="Banfield J.F."/>
            <person name="Garavito R.M."/>
            <person name="Carr K."/>
            <person name="Wilkerson C."/>
            <person name="Rensing S.A."/>
            <person name="Gagneul D."/>
            <person name="Dickenson N.E."/>
            <person name="Oesterhelt C."/>
            <person name="Lercher M.J."/>
            <person name="Weber A.P."/>
        </authorList>
    </citation>
    <scope>NUCLEOTIDE SEQUENCE [LARGE SCALE GENOMIC DNA]</scope>
    <source>
        <strain evidence="2">074W</strain>
    </source>
</reference>
<dbReference type="GO" id="GO:0005634">
    <property type="term" value="C:nucleus"/>
    <property type="evidence" value="ECO:0007669"/>
    <property type="project" value="InterPro"/>
</dbReference>
<dbReference type="GeneID" id="17087863"/>
<name>M2XZN1_GALSU</name>
<proteinExistence type="predicted"/>
<gene>
    <name evidence="1" type="ORF">Gasu_36030</name>
</gene>
<evidence type="ECO:0000313" key="2">
    <source>
        <dbReference type="Proteomes" id="UP000030680"/>
    </source>
</evidence>
<dbReference type="RefSeq" id="XP_005705554.1">
    <property type="nucleotide sequence ID" value="XM_005705497.1"/>
</dbReference>
<dbReference type="Gramene" id="EME29034">
    <property type="protein sequence ID" value="EME29034"/>
    <property type="gene ID" value="Gasu_36030"/>
</dbReference>
<dbReference type="Proteomes" id="UP000030680">
    <property type="component" value="Unassembled WGS sequence"/>
</dbReference>
<dbReference type="Pfam" id="PF05859">
    <property type="entry name" value="Mis12"/>
    <property type="match status" value="1"/>
</dbReference>
<dbReference type="KEGG" id="gsl:Gasu_36030"/>
<dbReference type="GO" id="GO:0000278">
    <property type="term" value="P:mitotic cell cycle"/>
    <property type="evidence" value="ECO:0007669"/>
    <property type="project" value="InterPro"/>
</dbReference>
<dbReference type="InterPro" id="IPR008685">
    <property type="entry name" value="Centromere_Mis12"/>
</dbReference>
<dbReference type="EMBL" id="KB454513">
    <property type="protein sequence ID" value="EME29034.1"/>
    <property type="molecule type" value="Genomic_DNA"/>
</dbReference>
<sequence>MNLSQPLKESSTAEFLQEDYLTSQASLLRNFQPMEFFSELFQTVDNVLCDCLDSLKASLDEKCFPTQYQLDIEKGIQALQYCLVEEGDYQFDLLELFSLYNIFRIPSNLDNMPPSLTYSYDCPDIEPSKTLDDDLEETVREIKSLRYCKKRLERELRLLNSDLNTFDVIRLLVQRVANERPSFLAQNDLQTTMNDLKNILKSSEQSIKLKQQIERTWVSSVDEMPPLTNPRLELDVSDVSLADIQKMTLKLKHQF</sequence>
<protein>
    <recommendedName>
        <fullName evidence="3">Protein MIS12 homolog</fullName>
    </recommendedName>
</protein>
<accession>M2XZN1</accession>
<dbReference type="GO" id="GO:0000775">
    <property type="term" value="C:chromosome, centromeric region"/>
    <property type="evidence" value="ECO:0007669"/>
    <property type="project" value="InterPro"/>
</dbReference>
<keyword evidence="2" id="KW-1185">Reference proteome</keyword>
<dbReference type="OrthoDB" id="1884855at2759"/>
<dbReference type="AlphaFoldDB" id="M2XZN1"/>
<organism evidence="1 2">
    <name type="scientific">Galdieria sulphuraria</name>
    <name type="common">Red alga</name>
    <dbReference type="NCBI Taxonomy" id="130081"/>
    <lineage>
        <taxon>Eukaryota</taxon>
        <taxon>Rhodophyta</taxon>
        <taxon>Bangiophyceae</taxon>
        <taxon>Galdieriales</taxon>
        <taxon>Galdieriaceae</taxon>
        <taxon>Galdieria</taxon>
    </lineage>
</organism>